<accession>A0A2G8K6L2</accession>
<dbReference type="GO" id="GO:0007051">
    <property type="term" value="P:spindle organization"/>
    <property type="evidence" value="ECO:0007669"/>
    <property type="project" value="TreeGrafter"/>
</dbReference>
<dbReference type="GO" id="GO:0051295">
    <property type="term" value="P:establishment of meiotic spindle localization"/>
    <property type="evidence" value="ECO:0007669"/>
    <property type="project" value="TreeGrafter"/>
</dbReference>
<dbReference type="SMART" id="SM00015">
    <property type="entry name" value="IQ"/>
    <property type="match status" value="22"/>
</dbReference>
<dbReference type="InterPro" id="IPR016024">
    <property type="entry name" value="ARM-type_fold"/>
</dbReference>
<dbReference type="AlphaFoldDB" id="A0A2G8K6L2"/>
<proteinExistence type="predicted"/>
<organism evidence="5 6">
    <name type="scientific">Stichopus japonicus</name>
    <name type="common">Sea cucumber</name>
    <dbReference type="NCBI Taxonomy" id="307972"/>
    <lineage>
        <taxon>Eukaryota</taxon>
        <taxon>Metazoa</taxon>
        <taxon>Echinodermata</taxon>
        <taxon>Eleutherozoa</taxon>
        <taxon>Echinozoa</taxon>
        <taxon>Holothuroidea</taxon>
        <taxon>Aspidochirotacea</taxon>
        <taxon>Aspidochirotida</taxon>
        <taxon>Stichopodidae</taxon>
        <taxon>Apostichopus</taxon>
    </lineage>
</organism>
<dbReference type="PROSITE" id="PS50096">
    <property type="entry name" value="IQ"/>
    <property type="match status" value="14"/>
</dbReference>
<dbReference type="SUPFAM" id="SSF48371">
    <property type="entry name" value="ARM repeat"/>
    <property type="match status" value="1"/>
</dbReference>
<evidence type="ECO:0000256" key="4">
    <source>
        <dbReference type="ARBA" id="ARBA00022860"/>
    </source>
</evidence>
<protein>
    <submittedName>
        <fullName evidence="5">Putative abnormal spindle-like microcephaly-associated protein-like</fullName>
    </submittedName>
</protein>
<dbReference type="Proteomes" id="UP000230750">
    <property type="component" value="Unassembled WGS sequence"/>
</dbReference>
<keyword evidence="2" id="KW-0963">Cytoplasm</keyword>
<evidence type="ECO:0000313" key="5">
    <source>
        <dbReference type="EMBL" id="PIK43589.1"/>
    </source>
</evidence>
<evidence type="ECO:0000256" key="1">
    <source>
        <dbReference type="ARBA" id="ARBA00004496"/>
    </source>
</evidence>
<comment type="caution">
    <text evidence="5">The sequence shown here is derived from an EMBL/GenBank/DDBJ whole genome shotgun (WGS) entry which is preliminary data.</text>
</comment>
<evidence type="ECO:0000256" key="3">
    <source>
        <dbReference type="ARBA" id="ARBA00022737"/>
    </source>
</evidence>
<dbReference type="GO" id="GO:0000922">
    <property type="term" value="C:spindle pole"/>
    <property type="evidence" value="ECO:0007669"/>
    <property type="project" value="TreeGrafter"/>
</dbReference>
<dbReference type="GO" id="GO:0005516">
    <property type="term" value="F:calmodulin binding"/>
    <property type="evidence" value="ECO:0007669"/>
    <property type="project" value="UniProtKB-KW"/>
</dbReference>
<gene>
    <name evidence="5" type="ORF">BSL78_19561</name>
</gene>
<dbReference type="SUPFAM" id="SSF52540">
    <property type="entry name" value="P-loop containing nucleoside triphosphate hydrolases"/>
    <property type="match status" value="7"/>
</dbReference>
<reference evidence="5 6" key="1">
    <citation type="journal article" date="2017" name="PLoS Biol.">
        <title>The sea cucumber genome provides insights into morphological evolution and visceral regeneration.</title>
        <authorList>
            <person name="Zhang X."/>
            <person name="Sun L."/>
            <person name="Yuan J."/>
            <person name="Sun Y."/>
            <person name="Gao Y."/>
            <person name="Zhang L."/>
            <person name="Li S."/>
            <person name="Dai H."/>
            <person name="Hamel J.F."/>
            <person name="Liu C."/>
            <person name="Yu Y."/>
            <person name="Liu S."/>
            <person name="Lin W."/>
            <person name="Guo K."/>
            <person name="Jin S."/>
            <person name="Xu P."/>
            <person name="Storey K.B."/>
            <person name="Huan P."/>
            <person name="Zhang T."/>
            <person name="Zhou Y."/>
            <person name="Zhang J."/>
            <person name="Lin C."/>
            <person name="Li X."/>
            <person name="Xing L."/>
            <person name="Huo D."/>
            <person name="Sun M."/>
            <person name="Wang L."/>
            <person name="Mercier A."/>
            <person name="Li F."/>
            <person name="Yang H."/>
            <person name="Xiang J."/>
        </authorList>
    </citation>
    <scope>NUCLEOTIDE SEQUENCE [LARGE SCALE GENOMIC DNA]</scope>
    <source>
        <strain evidence="5">Shaxun</strain>
        <tissue evidence="5">Muscle</tissue>
    </source>
</reference>
<dbReference type="InterPro" id="IPR000048">
    <property type="entry name" value="IQ_motif_EF-hand-BS"/>
</dbReference>
<dbReference type="InterPro" id="IPR027417">
    <property type="entry name" value="P-loop_NTPase"/>
</dbReference>
<evidence type="ECO:0000256" key="2">
    <source>
        <dbReference type="ARBA" id="ARBA00022490"/>
    </source>
</evidence>
<dbReference type="PANTHER" id="PTHR22706:SF1">
    <property type="entry name" value="ASSEMBLY FACTOR FOR SPINDLE MICROTUBULES"/>
    <property type="match status" value="1"/>
</dbReference>
<evidence type="ECO:0000313" key="6">
    <source>
        <dbReference type="Proteomes" id="UP000230750"/>
    </source>
</evidence>
<name>A0A2G8K6L2_STIJA</name>
<dbReference type="GO" id="GO:0005737">
    <property type="term" value="C:cytoplasm"/>
    <property type="evidence" value="ECO:0007669"/>
    <property type="project" value="UniProtKB-SubCell"/>
</dbReference>
<dbReference type="InterPro" id="IPR051185">
    <property type="entry name" value="ASPM"/>
</dbReference>
<dbReference type="EMBL" id="MRZV01000840">
    <property type="protein sequence ID" value="PIK43589.1"/>
    <property type="molecule type" value="Genomic_DNA"/>
</dbReference>
<dbReference type="PANTHER" id="PTHR22706">
    <property type="entry name" value="ASSEMBLY FACTOR FOR SPINDLE MICROTUBULES"/>
    <property type="match status" value="1"/>
</dbReference>
<dbReference type="Gene3D" id="1.20.5.190">
    <property type="match status" value="11"/>
</dbReference>
<keyword evidence="4" id="KW-0112">Calmodulin-binding</keyword>
<sequence>MSIQLKKYRHDRAVLIAMQRRWRAKNLSRVERSRYLATRKAIVTLQAVARGTAVRRRIQLWHACATRIIAQWNGYQQRKAYLRIRNSVTIIQTYYRATQSMRRERDQYQEQRRSAIVLQSYFRVLKAKRVAQRERAARLIQATYRMHEAQRKYQTLKRSAVTIQAAFRGHRCRDRHLRILRAVGILQKHLRALLVGCRVREDLARRQKAAVAIQSYYRGCACRREYLSKREASMKIQTWYRCQRESGLYRRLKSATVVLQRSWRSNRAMRAEIKKYHMTRGAIITVQAQVRCYLLRGRYLRLQKSALVLQKSWRGHKVRRDYRNRCNAATCLQQRWRARIEGRQERSAYLALKEQVVIIQSIYKARQCRRHFLQQRKAATMIESWVRGYRSRQRYRVLRSATVTIQRYWRAKRLTDDCRESYLKMKSQVVLVQSLYRGRQCRKDYLRKQSAVVLVQAWVRGHRCRQRYVKVKEAAATIQMHWTARKLAINRRSEFVSMRKSAVSIQSAYRAHWCRQLFLRKKISATVIQAWYRGQKSLRHFRTTRSAAVVIQRWYRNILLARRIKQEYEQMSTAAVIVQSFWRGHLARKRAELLRWEIAVAKEKMDALVKIQRWTQSRLQRLRYLRLCRATLIAQRLYKKRYQRRTEASVIMQSYVRMWLAKKMVRDQQRAALTIQSIWRGRKVRKANKNKKVAKARVRCLKATKAATEDKKLCNRTTSALHFLLTYKHLHQIVEAVSSLEVATRLSSRCCERLVAGQAVPVLFCLIRNCNRSLPCMEVIKHVVATLTNLAKYHVTAPAVLDCTDSVTGILDLMMIYRETNTLIATKATMLLTVLAQDNNLKLVIVTTPKVDEKLCSLLHSKRGNRS</sequence>
<dbReference type="OrthoDB" id="2148418at2759"/>
<dbReference type="STRING" id="307972.A0A2G8K6L2"/>
<keyword evidence="3" id="KW-0677">Repeat</keyword>
<dbReference type="GO" id="GO:0000278">
    <property type="term" value="P:mitotic cell cycle"/>
    <property type="evidence" value="ECO:0007669"/>
    <property type="project" value="TreeGrafter"/>
</dbReference>
<dbReference type="Pfam" id="PF00612">
    <property type="entry name" value="IQ"/>
    <property type="match status" value="11"/>
</dbReference>
<keyword evidence="6" id="KW-1185">Reference proteome</keyword>
<comment type="subcellular location">
    <subcellularLocation>
        <location evidence="1">Cytoplasm</location>
    </subcellularLocation>
</comment>